<sequence>MNSKVKTPSLLLCLGFILSVSQISWSQSTCSYESDCDVGFQCIGAKGNCMLPAFWKGPRYVECSSTSECQQHVLLISQCIIKRLVINYCLSSPCNGINLCQRSTNRYGTCLPEDELCRNQETWTKKCPEGLLCDASKVCVNMTGVADFQIGERDPTEELIFSLSPNLVNFLAPAQGMGAQDNLQFGRAANKECLKLSDCGRDQLACVDNICSRDRHIIELPKFCSAINPFGYCEPGYECRSGICMSANACDANNWNGICPRGEVCKNGICVDKFHQCSKRNFQGFCPYGEECREGTCQKENLCSENNPEGDCPSNNQQCLNGTCVETCSRTNMLGFCPKGEACHIQGYCVQDCSLLQPRGFCPFGQACLDGKCKPRTRCFLCMRGQVCQNGRCVNTCQTEMDCSSDQICDRGICVPDTDKCSIDGDECPKGYFCDQGYCEEEVVEQRSKGSCSSGSPSCPPDQLCRFGKCVSRTKRPSKIYLPGGVTIAFGRNRKRLFRYY</sequence>
<accession>A0A553NPE4</accession>
<dbReference type="OMA" id="CMSANAC"/>
<keyword evidence="1" id="KW-0732">Signal</keyword>
<evidence type="ECO:0000256" key="1">
    <source>
        <dbReference type="SAM" id="SignalP"/>
    </source>
</evidence>
<proteinExistence type="predicted"/>
<evidence type="ECO:0000313" key="3">
    <source>
        <dbReference type="Proteomes" id="UP000318571"/>
    </source>
</evidence>
<feature type="chain" id="PRO_5021787311" description="EB domain-containing protein" evidence="1">
    <location>
        <begin position="27"/>
        <end position="501"/>
    </location>
</feature>
<dbReference type="AlphaFoldDB" id="A0A553NPE4"/>
<name>A0A553NPE4_TIGCA</name>
<reference evidence="2 3" key="1">
    <citation type="journal article" date="2018" name="Nat. Ecol. Evol.">
        <title>Genomic signatures of mitonuclear coevolution across populations of Tigriopus californicus.</title>
        <authorList>
            <person name="Barreto F.S."/>
            <person name="Watson E.T."/>
            <person name="Lima T.G."/>
            <person name="Willett C.S."/>
            <person name="Edmands S."/>
            <person name="Li W."/>
            <person name="Burton R.S."/>
        </authorList>
    </citation>
    <scope>NUCLEOTIDE SEQUENCE [LARGE SCALE GENOMIC DNA]</scope>
    <source>
        <strain evidence="2 3">San Diego</strain>
    </source>
</reference>
<dbReference type="Proteomes" id="UP000318571">
    <property type="component" value="Chromosome 4"/>
</dbReference>
<gene>
    <name evidence="2" type="ORF">TCAL_07232</name>
</gene>
<dbReference type="EMBL" id="VCGU01000011">
    <property type="protein sequence ID" value="TRY67304.1"/>
    <property type="molecule type" value="Genomic_DNA"/>
</dbReference>
<organism evidence="2 3">
    <name type="scientific">Tigriopus californicus</name>
    <name type="common">Marine copepod</name>
    <dbReference type="NCBI Taxonomy" id="6832"/>
    <lineage>
        <taxon>Eukaryota</taxon>
        <taxon>Metazoa</taxon>
        <taxon>Ecdysozoa</taxon>
        <taxon>Arthropoda</taxon>
        <taxon>Crustacea</taxon>
        <taxon>Multicrustacea</taxon>
        <taxon>Hexanauplia</taxon>
        <taxon>Copepoda</taxon>
        <taxon>Harpacticoida</taxon>
        <taxon>Harpacticidae</taxon>
        <taxon>Tigriopus</taxon>
    </lineage>
</organism>
<comment type="caution">
    <text evidence="2">The sequence shown here is derived from an EMBL/GenBank/DDBJ whole genome shotgun (WGS) entry which is preliminary data.</text>
</comment>
<evidence type="ECO:0008006" key="4">
    <source>
        <dbReference type="Google" id="ProtNLM"/>
    </source>
</evidence>
<protein>
    <recommendedName>
        <fullName evidence="4">EB domain-containing protein</fullName>
    </recommendedName>
</protein>
<feature type="signal peptide" evidence="1">
    <location>
        <begin position="1"/>
        <end position="26"/>
    </location>
</feature>
<keyword evidence="3" id="KW-1185">Reference proteome</keyword>
<evidence type="ECO:0000313" key="2">
    <source>
        <dbReference type="EMBL" id="TRY67304.1"/>
    </source>
</evidence>